<dbReference type="AlphaFoldDB" id="D2A329"/>
<dbReference type="GO" id="GO:0070382">
    <property type="term" value="C:exocytic vesicle"/>
    <property type="evidence" value="ECO:0000318"/>
    <property type="project" value="GO_Central"/>
</dbReference>
<dbReference type="SUPFAM" id="SSF49562">
    <property type="entry name" value="C2 domain (Calcium/lipid-binding domain, CaLB)"/>
    <property type="match status" value="2"/>
</dbReference>
<dbReference type="PROSITE" id="PS50004">
    <property type="entry name" value="C2"/>
    <property type="match status" value="2"/>
</dbReference>
<evidence type="ECO:0000256" key="2">
    <source>
        <dbReference type="SAM" id="MobiDB-lite"/>
    </source>
</evidence>
<sequence>MVASAVLGAAAGTGMALFVAMTIVVYRYYSHRRKLKEWNSLDRMPFPTTPTRIINKPIYAVAQTRLESWARAAKERALGTTKHNNQENGSNTNCSNNSIEEFNVAKEQHIIQPPQNTSAQALTAELMKMPLELCSAPQGSHSLQHQSKSYPGGQPLLCRTPSVSSQSSLDSSASRQGHRGSSPQIRTFAPDGKTPVHQEAIHTSSYPLRNSSRSPSPLRAASLDIRCSSPGTSTVSGEEIRTPSPSQSSLASLTGGSVSSCNSPIPASPRTVGLGRCLSPLLIPSTRAHTPEVNVAAPPASPLGAIQPDLYLRKDGPLFIGSSPKAGPSLGRLHFRLKYDFDRSDLVVHLIEAHDLAGSDQGGFNDPYVRLALSPEVDARKRQTTIRRNDPNPFFDQHFKFPISHEDLQSKTLILQVFDYDRFSRNDVIGEVRMSMDEFDVTSSIEVWGEITKNKKPPEELQEVLVSLSYLPSAERLTVVLLKARNLFLPQEKDTIDPFVKVYLLVNGKRIKKKKTAARKGTTNPVWNEALTFSLSASNVANAAIEICIMDQANDLMGSNPLIGCCIIGPKEAGPERDHWLDMTQSPRKAVACWHTMR</sequence>
<protein>
    <submittedName>
        <fullName evidence="5">Synaptotagmin-6-like Protein</fullName>
    </submittedName>
</protein>
<reference evidence="5 6" key="1">
    <citation type="journal article" date="2008" name="Nature">
        <title>The genome of the model beetle and pest Tribolium castaneum.</title>
        <authorList>
            <consortium name="Tribolium Genome Sequencing Consortium"/>
            <person name="Richards S."/>
            <person name="Gibbs R.A."/>
            <person name="Weinstock G.M."/>
            <person name="Brown S.J."/>
            <person name="Denell R."/>
            <person name="Beeman R.W."/>
            <person name="Gibbs R."/>
            <person name="Beeman R.W."/>
            <person name="Brown S.J."/>
            <person name="Bucher G."/>
            <person name="Friedrich M."/>
            <person name="Grimmelikhuijzen C.J."/>
            <person name="Klingler M."/>
            <person name="Lorenzen M."/>
            <person name="Richards S."/>
            <person name="Roth S."/>
            <person name="Schroder R."/>
            <person name="Tautz D."/>
            <person name="Zdobnov E.M."/>
            <person name="Muzny D."/>
            <person name="Gibbs R.A."/>
            <person name="Weinstock G.M."/>
            <person name="Attaway T."/>
            <person name="Bell S."/>
            <person name="Buhay C.J."/>
            <person name="Chandrabose M.N."/>
            <person name="Chavez D."/>
            <person name="Clerk-Blankenburg K.P."/>
            <person name="Cree A."/>
            <person name="Dao M."/>
            <person name="Davis C."/>
            <person name="Chacko J."/>
            <person name="Dinh H."/>
            <person name="Dugan-Rocha S."/>
            <person name="Fowler G."/>
            <person name="Garner T.T."/>
            <person name="Garnes J."/>
            <person name="Gnirke A."/>
            <person name="Hawes A."/>
            <person name="Hernandez J."/>
            <person name="Hines S."/>
            <person name="Holder M."/>
            <person name="Hume J."/>
            <person name="Jhangiani S.N."/>
            <person name="Joshi V."/>
            <person name="Khan Z.M."/>
            <person name="Jackson L."/>
            <person name="Kovar C."/>
            <person name="Kowis A."/>
            <person name="Lee S."/>
            <person name="Lewis L.R."/>
            <person name="Margolis J."/>
            <person name="Morgan M."/>
            <person name="Nazareth L.V."/>
            <person name="Nguyen N."/>
            <person name="Okwuonu G."/>
            <person name="Parker D."/>
            <person name="Richards S."/>
            <person name="Ruiz S.J."/>
            <person name="Santibanez J."/>
            <person name="Savard J."/>
            <person name="Scherer S.E."/>
            <person name="Schneider B."/>
            <person name="Sodergren E."/>
            <person name="Tautz D."/>
            <person name="Vattahil S."/>
            <person name="Villasana D."/>
            <person name="White C.S."/>
            <person name="Wright R."/>
            <person name="Park Y."/>
            <person name="Beeman R.W."/>
            <person name="Lord J."/>
            <person name="Oppert B."/>
            <person name="Lorenzen M."/>
            <person name="Brown S."/>
            <person name="Wang L."/>
            <person name="Savard J."/>
            <person name="Tautz D."/>
            <person name="Richards S."/>
            <person name="Weinstock G."/>
            <person name="Gibbs R.A."/>
            <person name="Liu Y."/>
            <person name="Worley K."/>
            <person name="Weinstock G."/>
            <person name="Elsik C.G."/>
            <person name="Reese J.T."/>
            <person name="Elhaik E."/>
            <person name="Landan G."/>
            <person name="Graur D."/>
            <person name="Arensburger P."/>
            <person name="Atkinson P."/>
            <person name="Beeman R.W."/>
            <person name="Beidler J."/>
            <person name="Brown S.J."/>
            <person name="Demuth J.P."/>
            <person name="Drury D.W."/>
            <person name="Du Y.Z."/>
            <person name="Fujiwara H."/>
            <person name="Lorenzen M."/>
            <person name="Maselli V."/>
            <person name="Osanai M."/>
            <person name="Park Y."/>
            <person name="Robertson H.M."/>
            <person name="Tu Z."/>
            <person name="Wang J.J."/>
            <person name="Wang S."/>
            <person name="Richards S."/>
            <person name="Song H."/>
            <person name="Zhang L."/>
            <person name="Sodergren E."/>
            <person name="Werner D."/>
            <person name="Stanke M."/>
            <person name="Morgenstern B."/>
            <person name="Solovyev V."/>
            <person name="Kosarev P."/>
            <person name="Brown G."/>
            <person name="Chen H.C."/>
            <person name="Ermolaeva O."/>
            <person name="Hlavina W."/>
            <person name="Kapustin Y."/>
            <person name="Kiryutin B."/>
            <person name="Kitts P."/>
            <person name="Maglott D."/>
            <person name="Pruitt K."/>
            <person name="Sapojnikov V."/>
            <person name="Souvorov A."/>
            <person name="Mackey A.J."/>
            <person name="Waterhouse R.M."/>
            <person name="Wyder S."/>
            <person name="Zdobnov E.M."/>
            <person name="Zdobnov E.M."/>
            <person name="Wyder S."/>
            <person name="Kriventseva E.V."/>
            <person name="Kadowaki T."/>
            <person name="Bork P."/>
            <person name="Aranda M."/>
            <person name="Bao R."/>
            <person name="Beermann A."/>
            <person name="Berns N."/>
            <person name="Bolognesi R."/>
            <person name="Bonneton F."/>
            <person name="Bopp D."/>
            <person name="Brown S.J."/>
            <person name="Bucher G."/>
            <person name="Butts T."/>
            <person name="Chaumot A."/>
            <person name="Denell R.E."/>
            <person name="Ferrier D.E."/>
            <person name="Friedrich M."/>
            <person name="Gordon C.M."/>
            <person name="Jindra M."/>
            <person name="Klingler M."/>
            <person name="Lan Q."/>
            <person name="Lattorff H.M."/>
            <person name="Laudet V."/>
            <person name="von Levetsow C."/>
            <person name="Liu Z."/>
            <person name="Lutz R."/>
            <person name="Lynch J.A."/>
            <person name="da Fonseca R.N."/>
            <person name="Posnien N."/>
            <person name="Reuter R."/>
            <person name="Roth S."/>
            <person name="Savard J."/>
            <person name="Schinko J.B."/>
            <person name="Schmitt C."/>
            <person name="Schoppmeier M."/>
            <person name="Schroder R."/>
            <person name="Shippy T.D."/>
            <person name="Simonnet F."/>
            <person name="Marques-Souza H."/>
            <person name="Tautz D."/>
            <person name="Tomoyasu Y."/>
            <person name="Trauner J."/>
            <person name="Van der Zee M."/>
            <person name="Vervoort M."/>
            <person name="Wittkopp N."/>
            <person name="Wimmer E.A."/>
            <person name="Yang X."/>
            <person name="Jones A.K."/>
            <person name="Sattelle D.B."/>
            <person name="Ebert P.R."/>
            <person name="Nelson D."/>
            <person name="Scott J.G."/>
            <person name="Beeman R.W."/>
            <person name="Muthukrishnan S."/>
            <person name="Kramer K.J."/>
            <person name="Arakane Y."/>
            <person name="Beeman R.W."/>
            <person name="Zhu Q."/>
            <person name="Hogenkamp D."/>
            <person name="Dixit R."/>
            <person name="Oppert B."/>
            <person name="Jiang H."/>
            <person name="Zou Z."/>
            <person name="Marshall J."/>
            <person name="Elpidina E."/>
            <person name="Vinokurov K."/>
            <person name="Oppert C."/>
            <person name="Zou Z."/>
            <person name="Evans J."/>
            <person name="Lu Z."/>
            <person name="Zhao P."/>
            <person name="Sumathipala N."/>
            <person name="Altincicek B."/>
            <person name="Vilcinskas A."/>
            <person name="Williams M."/>
            <person name="Hultmark D."/>
            <person name="Hetru C."/>
            <person name="Jiang H."/>
            <person name="Grimmelikhuijzen C.J."/>
            <person name="Hauser F."/>
            <person name="Cazzamali G."/>
            <person name="Williamson M."/>
            <person name="Park Y."/>
            <person name="Li B."/>
            <person name="Tanaka Y."/>
            <person name="Predel R."/>
            <person name="Neupert S."/>
            <person name="Schachtner J."/>
            <person name="Verleyen P."/>
            <person name="Raible F."/>
            <person name="Bork P."/>
            <person name="Friedrich M."/>
            <person name="Walden K.K."/>
            <person name="Robertson H.M."/>
            <person name="Angeli S."/>
            <person name="Foret S."/>
            <person name="Bucher G."/>
            <person name="Schuetz S."/>
            <person name="Maleszka R."/>
            <person name="Wimmer E.A."/>
            <person name="Beeman R.W."/>
            <person name="Lorenzen M."/>
            <person name="Tomoyasu Y."/>
            <person name="Miller S.C."/>
            <person name="Grossmann D."/>
            <person name="Bucher G."/>
        </authorList>
    </citation>
    <scope>NUCLEOTIDE SEQUENCE [LARGE SCALE GENOMIC DNA]</scope>
    <source>
        <strain evidence="5 6">Georgia GA2</strain>
    </source>
</reference>
<dbReference type="InterPro" id="IPR000008">
    <property type="entry name" value="C2_dom"/>
</dbReference>
<dbReference type="SMART" id="SM00239">
    <property type="entry name" value="C2"/>
    <property type="match status" value="2"/>
</dbReference>
<evidence type="ECO:0000256" key="1">
    <source>
        <dbReference type="ARBA" id="ARBA00022737"/>
    </source>
</evidence>
<evidence type="ECO:0000259" key="4">
    <source>
        <dbReference type="PROSITE" id="PS50004"/>
    </source>
</evidence>
<dbReference type="PANTHER" id="PTHR10024:SF378">
    <property type="entry name" value="SYNAPTOTAGMIN BETA, ISOFORM D"/>
    <property type="match status" value="1"/>
</dbReference>
<dbReference type="Proteomes" id="UP000007266">
    <property type="component" value="Linkage group 4"/>
</dbReference>
<dbReference type="OMA" id="DQQFKFP"/>
<organism evidence="5 6">
    <name type="scientific">Tribolium castaneum</name>
    <name type="common">Red flour beetle</name>
    <dbReference type="NCBI Taxonomy" id="7070"/>
    <lineage>
        <taxon>Eukaryota</taxon>
        <taxon>Metazoa</taxon>
        <taxon>Ecdysozoa</taxon>
        <taxon>Arthropoda</taxon>
        <taxon>Hexapoda</taxon>
        <taxon>Insecta</taxon>
        <taxon>Pterygota</taxon>
        <taxon>Neoptera</taxon>
        <taxon>Endopterygota</taxon>
        <taxon>Coleoptera</taxon>
        <taxon>Polyphaga</taxon>
        <taxon>Cucujiformia</taxon>
        <taxon>Tenebrionidae</taxon>
        <taxon>Tenebrionidae incertae sedis</taxon>
        <taxon>Tribolium</taxon>
    </lineage>
</organism>
<dbReference type="FunCoup" id="D2A329">
    <property type="interactions" value="6"/>
</dbReference>
<dbReference type="GO" id="GO:0016192">
    <property type="term" value="P:vesicle-mediated transport"/>
    <property type="evidence" value="ECO:0000318"/>
    <property type="project" value="GO_Central"/>
</dbReference>
<dbReference type="GO" id="GO:0007268">
    <property type="term" value="P:chemical synaptic transmission"/>
    <property type="evidence" value="ECO:0000318"/>
    <property type="project" value="GO_Central"/>
</dbReference>
<name>D2A329_TRICA</name>
<dbReference type="FunFam" id="2.60.40.150:FF:000179">
    <property type="entry name" value="synaptotagmin-5 isoform X2"/>
    <property type="match status" value="1"/>
</dbReference>
<keyword evidence="6" id="KW-1185">Reference proteome</keyword>
<dbReference type="PRINTS" id="PR00399">
    <property type="entry name" value="SYNAPTOTAGMN"/>
</dbReference>
<gene>
    <name evidence="5" type="primary">AUGUSTUS-3.0.2_07583</name>
    <name evidence="5" type="ORF">TcasGA2_TC007583</name>
</gene>
<feature type="transmembrane region" description="Helical" evidence="3">
    <location>
        <begin position="6"/>
        <end position="29"/>
    </location>
</feature>
<evidence type="ECO:0000256" key="3">
    <source>
        <dbReference type="SAM" id="Phobius"/>
    </source>
</evidence>
<dbReference type="EMBL" id="KQ971338">
    <property type="protein sequence ID" value="EFA01962.2"/>
    <property type="molecule type" value="Genomic_DNA"/>
</dbReference>
<dbReference type="eggNOG" id="KOG1028">
    <property type="taxonomic scope" value="Eukaryota"/>
</dbReference>
<evidence type="ECO:0000313" key="6">
    <source>
        <dbReference type="Proteomes" id="UP000007266"/>
    </source>
</evidence>
<dbReference type="Pfam" id="PF00168">
    <property type="entry name" value="C2"/>
    <property type="match status" value="2"/>
</dbReference>
<feature type="domain" description="C2" evidence="4">
    <location>
        <begin position="457"/>
        <end position="595"/>
    </location>
</feature>
<evidence type="ECO:0000313" key="5">
    <source>
        <dbReference type="EMBL" id="EFA01962.2"/>
    </source>
</evidence>
<dbReference type="HOGENOM" id="CLU_023008_4_0_1"/>
<proteinExistence type="predicted"/>
<dbReference type="GO" id="GO:0017158">
    <property type="term" value="P:regulation of calcium ion-dependent exocytosis"/>
    <property type="evidence" value="ECO:0000318"/>
    <property type="project" value="GO_Central"/>
</dbReference>
<accession>D2A329</accession>
<dbReference type="GO" id="GO:0045202">
    <property type="term" value="C:synapse"/>
    <property type="evidence" value="ECO:0007669"/>
    <property type="project" value="GOC"/>
</dbReference>
<dbReference type="CDD" id="cd00276">
    <property type="entry name" value="C2B_Synaptotagmin"/>
    <property type="match status" value="1"/>
</dbReference>
<feature type="domain" description="C2" evidence="4">
    <location>
        <begin position="329"/>
        <end position="449"/>
    </location>
</feature>
<dbReference type="Gene3D" id="2.60.40.150">
    <property type="entry name" value="C2 domain"/>
    <property type="match status" value="2"/>
</dbReference>
<dbReference type="GO" id="GO:0000149">
    <property type="term" value="F:SNARE binding"/>
    <property type="evidence" value="ECO:0000318"/>
    <property type="project" value="GO_Central"/>
</dbReference>
<feature type="compositionally biased region" description="Polar residues" evidence="2">
    <location>
        <begin position="137"/>
        <end position="149"/>
    </location>
</feature>
<dbReference type="InParanoid" id="D2A329"/>
<dbReference type="GO" id="GO:0061891">
    <property type="term" value="F:calcium ion sensor activity"/>
    <property type="evidence" value="ECO:0000318"/>
    <property type="project" value="GO_Central"/>
</dbReference>
<dbReference type="InterPro" id="IPR001565">
    <property type="entry name" value="Synaptotagmin"/>
</dbReference>
<feature type="compositionally biased region" description="Low complexity" evidence="2">
    <location>
        <begin position="204"/>
        <end position="223"/>
    </location>
</feature>
<keyword evidence="3" id="KW-0812">Transmembrane</keyword>
<keyword evidence="3" id="KW-1133">Transmembrane helix</keyword>
<dbReference type="GO" id="GO:0005886">
    <property type="term" value="C:plasma membrane"/>
    <property type="evidence" value="ECO:0000318"/>
    <property type="project" value="GO_Central"/>
</dbReference>
<dbReference type="InterPro" id="IPR035892">
    <property type="entry name" value="C2_domain_sf"/>
</dbReference>
<dbReference type="STRING" id="7070.D2A329"/>
<reference evidence="5 6" key="2">
    <citation type="journal article" date="2010" name="Nucleic Acids Res.">
        <title>BeetleBase in 2010: revisions to provide comprehensive genomic information for Tribolium castaneum.</title>
        <authorList>
            <person name="Kim H.S."/>
            <person name="Murphy T."/>
            <person name="Xia J."/>
            <person name="Caragea D."/>
            <person name="Park Y."/>
            <person name="Beeman R.W."/>
            <person name="Lorenzen M.D."/>
            <person name="Butcher S."/>
            <person name="Manak J.R."/>
            <person name="Brown S.J."/>
        </authorList>
    </citation>
    <scope>GENOME REANNOTATION</scope>
    <source>
        <strain evidence="5 6">Georgia GA2</strain>
    </source>
</reference>
<keyword evidence="1" id="KW-0677">Repeat</keyword>
<feature type="compositionally biased region" description="Polar residues" evidence="2">
    <location>
        <begin position="243"/>
        <end position="264"/>
    </location>
</feature>
<dbReference type="GO" id="GO:0005544">
    <property type="term" value="F:calcium-dependent phospholipid binding"/>
    <property type="evidence" value="ECO:0000318"/>
    <property type="project" value="GO_Central"/>
</dbReference>
<dbReference type="PANTHER" id="PTHR10024">
    <property type="entry name" value="SYNAPTOTAGMIN"/>
    <property type="match status" value="1"/>
</dbReference>
<feature type="compositionally biased region" description="Low complexity" evidence="2">
    <location>
        <begin position="162"/>
        <end position="174"/>
    </location>
</feature>
<feature type="region of interest" description="Disordered" evidence="2">
    <location>
        <begin position="137"/>
        <end position="264"/>
    </location>
</feature>
<keyword evidence="3" id="KW-0472">Membrane</keyword>